<sequence length="300" mass="32527">MAPKKRKAQQQPEGVAAAARRSGREVPTDNGTTDELTTNIGDDREDAEQLAGGGTEVGRTDHDDGGFFQNEQLDEADQRVVAVFRKMITENNTNLESKLRKQISKELQQRAQMPGQKMPAKAKGKPKAKAQTATTTAPNVNPALAAVATASYSNAQEGHRQVYRTLSLLANEARSAMDTGDEASLDHHEKALQALGRIAVGAVENVGPQPSYGLNAMLKYISSSLFNCVMTPDTTTYNQATAQAMLEAAKAEHGASGRGGRRGRGGGGPQQQDADKDRERRDDRCDDRRDDRRGGRRAYY</sequence>
<proteinExistence type="predicted"/>
<feature type="compositionally biased region" description="Basic and acidic residues" evidence="1">
    <location>
        <begin position="273"/>
        <end position="293"/>
    </location>
</feature>
<reference evidence="2 3" key="1">
    <citation type="journal article" date="2023" name="Commun. Biol.">
        <title>Reorganization of the ancestral sex-determining regions during the evolution of trioecy in Pleodorina starrii.</title>
        <authorList>
            <person name="Takahashi K."/>
            <person name="Suzuki S."/>
            <person name="Kawai-Toyooka H."/>
            <person name="Yamamoto K."/>
            <person name="Hamaji T."/>
            <person name="Ootsuki R."/>
            <person name="Yamaguchi H."/>
            <person name="Kawachi M."/>
            <person name="Higashiyama T."/>
            <person name="Nozaki H."/>
        </authorList>
    </citation>
    <scope>NUCLEOTIDE SEQUENCE [LARGE SCALE GENOMIC DNA]</scope>
    <source>
        <strain evidence="2 3">NIES-4479</strain>
    </source>
</reference>
<keyword evidence="3" id="KW-1185">Reference proteome</keyword>
<protein>
    <submittedName>
        <fullName evidence="2">Uncharacterized protein</fullName>
    </submittedName>
</protein>
<evidence type="ECO:0000313" key="2">
    <source>
        <dbReference type="EMBL" id="GLC51710.1"/>
    </source>
</evidence>
<evidence type="ECO:0000313" key="3">
    <source>
        <dbReference type="Proteomes" id="UP001165080"/>
    </source>
</evidence>
<feature type="region of interest" description="Disordered" evidence="1">
    <location>
        <begin position="248"/>
        <end position="300"/>
    </location>
</feature>
<feature type="compositionally biased region" description="Polar residues" evidence="1">
    <location>
        <begin position="29"/>
        <end position="40"/>
    </location>
</feature>
<evidence type="ECO:0000256" key="1">
    <source>
        <dbReference type="SAM" id="MobiDB-lite"/>
    </source>
</evidence>
<feature type="region of interest" description="Disordered" evidence="1">
    <location>
        <begin position="1"/>
        <end position="73"/>
    </location>
</feature>
<dbReference type="Proteomes" id="UP001165080">
    <property type="component" value="Unassembled WGS sequence"/>
</dbReference>
<name>A0A9W6BH52_9CHLO</name>
<dbReference type="EMBL" id="BRXU01000004">
    <property type="protein sequence ID" value="GLC51710.1"/>
    <property type="molecule type" value="Genomic_DNA"/>
</dbReference>
<dbReference type="AlphaFoldDB" id="A0A9W6BH52"/>
<accession>A0A9W6BH52</accession>
<feature type="region of interest" description="Disordered" evidence="1">
    <location>
        <begin position="105"/>
        <end position="135"/>
    </location>
</feature>
<gene>
    <name evidence="2" type="primary">PLEST005014</name>
    <name evidence="2" type="ORF">PLESTB_000531600</name>
</gene>
<comment type="caution">
    <text evidence="2">The sequence shown here is derived from an EMBL/GenBank/DDBJ whole genome shotgun (WGS) entry which is preliminary data.</text>
</comment>
<dbReference type="OrthoDB" id="560957at2759"/>
<organism evidence="2 3">
    <name type="scientific">Pleodorina starrii</name>
    <dbReference type="NCBI Taxonomy" id="330485"/>
    <lineage>
        <taxon>Eukaryota</taxon>
        <taxon>Viridiplantae</taxon>
        <taxon>Chlorophyta</taxon>
        <taxon>core chlorophytes</taxon>
        <taxon>Chlorophyceae</taxon>
        <taxon>CS clade</taxon>
        <taxon>Chlamydomonadales</taxon>
        <taxon>Volvocaceae</taxon>
        <taxon>Pleodorina</taxon>
    </lineage>
</organism>